<feature type="non-terminal residue" evidence="2">
    <location>
        <position position="1"/>
    </location>
</feature>
<accession>V8P0Y0</accession>
<sequence>MTSGDSHLYDPGGTNKVLTQGRMRPAACLDLARSVSASKNKPKTRQKDKSFPFLHLSILEGTGKEKWKEEGQRKRRKDGERERKGGTLITFLPGRRMRKEIREEGGREEGRKEGRKVGRKFALALPLAFQIAEDGKPAEERMSFCACNAKHKEKNQPGLPPAPPQKPLLSWCILCDRFLRTHKKHIKKREREGSCR</sequence>
<comment type="caution">
    <text evidence="2">The sequence shown here is derived from an EMBL/GenBank/DDBJ whole genome shotgun (WGS) entry which is preliminary data.</text>
</comment>
<reference evidence="2 3" key="1">
    <citation type="journal article" date="2013" name="Proc. Natl. Acad. Sci. U.S.A.">
        <title>The king cobra genome reveals dynamic gene evolution and adaptation in the snake venom system.</title>
        <authorList>
            <person name="Vonk F.J."/>
            <person name="Casewell N.R."/>
            <person name="Henkel C.V."/>
            <person name="Heimberg A.M."/>
            <person name="Jansen H.J."/>
            <person name="McCleary R.J."/>
            <person name="Kerkkamp H.M."/>
            <person name="Vos R.A."/>
            <person name="Guerreiro I."/>
            <person name="Calvete J.J."/>
            <person name="Wuster W."/>
            <person name="Woods A.E."/>
            <person name="Logan J.M."/>
            <person name="Harrison R.A."/>
            <person name="Castoe T.A."/>
            <person name="de Koning A.P."/>
            <person name="Pollock D.D."/>
            <person name="Yandell M."/>
            <person name="Calderon D."/>
            <person name="Renjifo C."/>
            <person name="Currier R.B."/>
            <person name="Salgado D."/>
            <person name="Pla D."/>
            <person name="Sanz L."/>
            <person name="Hyder A.S."/>
            <person name="Ribeiro J.M."/>
            <person name="Arntzen J.W."/>
            <person name="van den Thillart G.E."/>
            <person name="Boetzer M."/>
            <person name="Pirovano W."/>
            <person name="Dirks R.P."/>
            <person name="Spaink H.P."/>
            <person name="Duboule D."/>
            <person name="McGlinn E."/>
            <person name="Kini R.M."/>
            <person name="Richardson M.K."/>
        </authorList>
    </citation>
    <scope>NUCLEOTIDE SEQUENCE</scope>
    <source>
        <tissue evidence="2">Blood</tissue>
    </source>
</reference>
<dbReference type="EMBL" id="AZIM01001134">
    <property type="protein sequence ID" value="ETE67960.1"/>
    <property type="molecule type" value="Genomic_DNA"/>
</dbReference>
<feature type="region of interest" description="Disordered" evidence="1">
    <location>
        <begin position="1"/>
        <end position="22"/>
    </location>
</feature>
<proteinExistence type="predicted"/>
<evidence type="ECO:0000313" key="3">
    <source>
        <dbReference type="Proteomes" id="UP000018936"/>
    </source>
</evidence>
<dbReference type="AlphaFoldDB" id="V8P0Y0"/>
<organism evidence="2 3">
    <name type="scientific">Ophiophagus hannah</name>
    <name type="common">King cobra</name>
    <name type="synonym">Naja hannah</name>
    <dbReference type="NCBI Taxonomy" id="8665"/>
    <lineage>
        <taxon>Eukaryota</taxon>
        <taxon>Metazoa</taxon>
        <taxon>Chordata</taxon>
        <taxon>Craniata</taxon>
        <taxon>Vertebrata</taxon>
        <taxon>Euteleostomi</taxon>
        <taxon>Lepidosauria</taxon>
        <taxon>Squamata</taxon>
        <taxon>Bifurcata</taxon>
        <taxon>Unidentata</taxon>
        <taxon>Episquamata</taxon>
        <taxon>Toxicofera</taxon>
        <taxon>Serpentes</taxon>
        <taxon>Colubroidea</taxon>
        <taxon>Elapidae</taxon>
        <taxon>Elapinae</taxon>
        <taxon>Ophiophagus</taxon>
    </lineage>
</organism>
<name>V8P0Y0_OPHHA</name>
<keyword evidence="3" id="KW-1185">Reference proteome</keyword>
<feature type="compositionally biased region" description="Basic and acidic residues" evidence="1">
    <location>
        <begin position="62"/>
        <end position="85"/>
    </location>
</feature>
<gene>
    <name evidence="2" type="ORF">L345_06247</name>
</gene>
<protein>
    <submittedName>
        <fullName evidence="2">Uncharacterized protein</fullName>
    </submittedName>
</protein>
<evidence type="ECO:0000256" key="1">
    <source>
        <dbReference type="SAM" id="MobiDB-lite"/>
    </source>
</evidence>
<feature type="region of interest" description="Disordered" evidence="1">
    <location>
        <begin position="34"/>
        <end position="86"/>
    </location>
</feature>
<evidence type="ECO:0000313" key="2">
    <source>
        <dbReference type="EMBL" id="ETE67960.1"/>
    </source>
</evidence>
<dbReference type="Proteomes" id="UP000018936">
    <property type="component" value="Unassembled WGS sequence"/>
</dbReference>